<proteinExistence type="predicted"/>
<evidence type="ECO:0000313" key="3">
    <source>
        <dbReference type="EnsemblPlants" id="Kaladp0046s0012.1.v1.1"/>
    </source>
</evidence>
<evidence type="ECO:0000259" key="2">
    <source>
        <dbReference type="PROSITE" id="PS50076"/>
    </source>
</evidence>
<dbReference type="PROSITE" id="PS50076">
    <property type="entry name" value="DNAJ_2"/>
    <property type="match status" value="1"/>
</dbReference>
<evidence type="ECO:0000313" key="4">
    <source>
        <dbReference type="Proteomes" id="UP000594263"/>
    </source>
</evidence>
<dbReference type="Gramene" id="Kaladp0046s0012.1.v1.1">
    <property type="protein sequence ID" value="Kaladp0046s0012.1.v1.1"/>
    <property type="gene ID" value="Kaladp0046s0012.v1.1"/>
</dbReference>
<dbReference type="Gene3D" id="1.10.287.110">
    <property type="entry name" value="DnaJ domain"/>
    <property type="match status" value="1"/>
</dbReference>
<dbReference type="InterPro" id="IPR036869">
    <property type="entry name" value="J_dom_sf"/>
</dbReference>
<dbReference type="OMA" id="KVEMTCH"/>
<dbReference type="PANTHER" id="PTHR36335:SF1">
    <property type="entry name" value="CHAPERONE DNAJ-DOMAIN SUPERFAMILY PROTEIN"/>
    <property type="match status" value="1"/>
</dbReference>
<dbReference type="EnsemblPlants" id="Kaladp0046s0012.1.v1.1">
    <property type="protein sequence ID" value="Kaladp0046s0012.1.v1.1"/>
    <property type="gene ID" value="Kaladp0046s0012.v1.1"/>
</dbReference>
<dbReference type="Pfam" id="PF00226">
    <property type="entry name" value="DnaJ"/>
    <property type="match status" value="1"/>
</dbReference>
<dbReference type="PANTHER" id="PTHR36335">
    <property type="entry name" value="CHAPERONE DNAJ-DOMAIN SUPERFAMILY PROTEIN"/>
    <property type="match status" value="1"/>
</dbReference>
<protein>
    <recommendedName>
        <fullName evidence="2">J domain-containing protein</fullName>
    </recommendedName>
</protein>
<dbReference type="InterPro" id="IPR001623">
    <property type="entry name" value="DnaJ_domain"/>
</dbReference>
<evidence type="ECO:0000256" key="1">
    <source>
        <dbReference type="SAM" id="Coils"/>
    </source>
</evidence>
<dbReference type="CDD" id="cd06257">
    <property type="entry name" value="DnaJ"/>
    <property type="match status" value="1"/>
</dbReference>
<dbReference type="SUPFAM" id="SSF46565">
    <property type="entry name" value="Chaperone J-domain"/>
    <property type="match status" value="1"/>
</dbReference>
<sequence>MEQELASRQQQIKLQAEEAQKLRKRKKAEIMRLSNMEKRQKQRLEEVRASQKQDEANLNLKEQLRSEIIKELKVLEMRCFDMASLLRSLGVPVEGGMHPSPQQVHAAYKRAVLKFHPDRTSGSNLKQQVEAEEKFKLISRMKEKYKFQ</sequence>
<dbReference type="AlphaFoldDB" id="A0A7N0TUI3"/>
<reference evidence="3" key="1">
    <citation type="submission" date="2021-01" db="UniProtKB">
        <authorList>
            <consortium name="EnsemblPlants"/>
        </authorList>
    </citation>
    <scope>IDENTIFICATION</scope>
</reference>
<feature type="domain" description="J" evidence="2">
    <location>
        <begin position="84"/>
        <end position="148"/>
    </location>
</feature>
<keyword evidence="1" id="KW-0175">Coiled coil</keyword>
<feature type="coiled-coil region" evidence="1">
    <location>
        <begin position="5"/>
        <end position="61"/>
    </location>
</feature>
<accession>A0A7N0TUI3</accession>
<name>A0A7N0TUI3_KALFE</name>
<keyword evidence="4" id="KW-1185">Reference proteome</keyword>
<dbReference type="Proteomes" id="UP000594263">
    <property type="component" value="Unplaced"/>
</dbReference>
<organism evidence="3 4">
    <name type="scientific">Kalanchoe fedtschenkoi</name>
    <name type="common">Lavender scallops</name>
    <name type="synonym">South American air plant</name>
    <dbReference type="NCBI Taxonomy" id="63787"/>
    <lineage>
        <taxon>Eukaryota</taxon>
        <taxon>Viridiplantae</taxon>
        <taxon>Streptophyta</taxon>
        <taxon>Embryophyta</taxon>
        <taxon>Tracheophyta</taxon>
        <taxon>Spermatophyta</taxon>
        <taxon>Magnoliopsida</taxon>
        <taxon>eudicotyledons</taxon>
        <taxon>Gunneridae</taxon>
        <taxon>Pentapetalae</taxon>
        <taxon>Saxifragales</taxon>
        <taxon>Crassulaceae</taxon>
        <taxon>Kalanchoe</taxon>
    </lineage>
</organism>